<evidence type="ECO:0000313" key="3">
    <source>
        <dbReference type="Proteomes" id="UP000769157"/>
    </source>
</evidence>
<dbReference type="Proteomes" id="UP000769157">
    <property type="component" value="Unassembled WGS sequence"/>
</dbReference>
<dbReference type="AlphaFoldDB" id="A0A9P8P8J6"/>
<evidence type="ECO:0000313" key="2">
    <source>
        <dbReference type="EMBL" id="KAH3666792.1"/>
    </source>
</evidence>
<name>A0A9P8P8J6_9ASCO</name>
<gene>
    <name evidence="2" type="ORF">OGAPHI_003241</name>
</gene>
<evidence type="ECO:0008006" key="4">
    <source>
        <dbReference type="Google" id="ProtNLM"/>
    </source>
</evidence>
<sequence>MAMRCCGTVLSPTACLMVRALLGTSIANDRANARFPSLVGDSRSLVKKEPVSDSAETCNLLSNVSGSAFSDRGKRSRMLITHHK</sequence>
<keyword evidence="1" id="KW-0732">Signal</keyword>
<protein>
    <recommendedName>
        <fullName evidence="4">Secreted protein</fullName>
    </recommendedName>
</protein>
<reference evidence="2" key="2">
    <citation type="submission" date="2021-01" db="EMBL/GenBank/DDBJ databases">
        <authorList>
            <person name="Schikora-Tamarit M.A."/>
        </authorList>
    </citation>
    <scope>NUCLEOTIDE SEQUENCE</scope>
    <source>
        <strain evidence="2">CBS6075</strain>
    </source>
</reference>
<feature type="signal peptide" evidence="1">
    <location>
        <begin position="1"/>
        <end position="27"/>
    </location>
</feature>
<dbReference type="OrthoDB" id="10290268at2759"/>
<proteinExistence type="predicted"/>
<dbReference type="RefSeq" id="XP_046061748.1">
    <property type="nucleotide sequence ID" value="XM_046204199.1"/>
</dbReference>
<evidence type="ECO:0000256" key="1">
    <source>
        <dbReference type="SAM" id="SignalP"/>
    </source>
</evidence>
<organism evidence="2 3">
    <name type="scientific">Ogataea philodendri</name>
    <dbReference type="NCBI Taxonomy" id="1378263"/>
    <lineage>
        <taxon>Eukaryota</taxon>
        <taxon>Fungi</taxon>
        <taxon>Dikarya</taxon>
        <taxon>Ascomycota</taxon>
        <taxon>Saccharomycotina</taxon>
        <taxon>Pichiomycetes</taxon>
        <taxon>Pichiales</taxon>
        <taxon>Pichiaceae</taxon>
        <taxon>Ogataea</taxon>
    </lineage>
</organism>
<comment type="caution">
    <text evidence="2">The sequence shown here is derived from an EMBL/GenBank/DDBJ whole genome shotgun (WGS) entry which is preliminary data.</text>
</comment>
<dbReference type="EMBL" id="JAEUBE010000199">
    <property type="protein sequence ID" value="KAH3666792.1"/>
    <property type="molecule type" value="Genomic_DNA"/>
</dbReference>
<accession>A0A9P8P8J6</accession>
<reference evidence="2" key="1">
    <citation type="journal article" date="2021" name="Open Biol.">
        <title>Shared evolutionary footprints suggest mitochondrial oxidative damage underlies multiple complex I losses in fungi.</title>
        <authorList>
            <person name="Schikora-Tamarit M.A."/>
            <person name="Marcet-Houben M."/>
            <person name="Nosek J."/>
            <person name="Gabaldon T."/>
        </authorList>
    </citation>
    <scope>NUCLEOTIDE SEQUENCE</scope>
    <source>
        <strain evidence="2">CBS6075</strain>
    </source>
</reference>
<feature type="chain" id="PRO_5040370723" description="Secreted protein" evidence="1">
    <location>
        <begin position="28"/>
        <end position="84"/>
    </location>
</feature>
<dbReference type="GeneID" id="70235208"/>
<keyword evidence="3" id="KW-1185">Reference proteome</keyword>